<dbReference type="SUPFAM" id="SSF55874">
    <property type="entry name" value="ATPase domain of HSP90 chaperone/DNA topoisomerase II/histidine kinase"/>
    <property type="match status" value="1"/>
</dbReference>
<keyword evidence="3" id="KW-0597">Phosphoprotein</keyword>
<dbReference type="PANTHER" id="PTHR41523">
    <property type="entry name" value="TWO-COMPONENT SYSTEM SENSOR PROTEIN"/>
    <property type="match status" value="1"/>
</dbReference>
<comment type="caution">
    <text evidence="12">The sequence shown here is derived from an EMBL/GenBank/DDBJ whole genome shotgun (WGS) entry which is preliminary data.</text>
</comment>
<evidence type="ECO:0000256" key="6">
    <source>
        <dbReference type="ARBA" id="ARBA00022777"/>
    </source>
</evidence>
<organism evidence="12 13">
    <name type="scientific">Mucilaginibacter pedocola</name>
    <dbReference type="NCBI Taxonomy" id="1792845"/>
    <lineage>
        <taxon>Bacteria</taxon>
        <taxon>Pseudomonadati</taxon>
        <taxon>Bacteroidota</taxon>
        <taxon>Sphingobacteriia</taxon>
        <taxon>Sphingobacteriales</taxon>
        <taxon>Sphingobacteriaceae</taxon>
        <taxon>Mucilaginibacter</taxon>
    </lineage>
</organism>
<evidence type="ECO:0000259" key="11">
    <source>
        <dbReference type="PROSITE" id="PS50109"/>
    </source>
</evidence>
<protein>
    <recommendedName>
        <fullName evidence="2">histidine kinase</fullName>
        <ecNumber evidence="2">2.7.13.3</ecNumber>
    </recommendedName>
</protein>
<dbReference type="PROSITE" id="PS50109">
    <property type="entry name" value="HIS_KIN"/>
    <property type="match status" value="1"/>
</dbReference>
<dbReference type="Gene3D" id="3.30.450.20">
    <property type="entry name" value="PAS domain"/>
    <property type="match status" value="1"/>
</dbReference>
<keyword evidence="8" id="KW-0175">Coiled coil</keyword>
<dbReference type="InterPro" id="IPR036890">
    <property type="entry name" value="HATPase_C_sf"/>
</dbReference>
<keyword evidence="5" id="KW-0547">Nucleotide-binding</keyword>
<evidence type="ECO:0000256" key="8">
    <source>
        <dbReference type="SAM" id="Coils"/>
    </source>
</evidence>
<evidence type="ECO:0000256" key="3">
    <source>
        <dbReference type="ARBA" id="ARBA00022553"/>
    </source>
</evidence>
<comment type="catalytic activity">
    <reaction evidence="1">
        <text>ATP + protein L-histidine = ADP + protein N-phospho-L-histidine.</text>
        <dbReference type="EC" id="2.7.13.3"/>
    </reaction>
</comment>
<keyword evidence="9" id="KW-1133">Transmembrane helix</keyword>
<keyword evidence="4" id="KW-0808">Transferase</keyword>
<dbReference type="GO" id="GO:0004673">
    <property type="term" value="F:protein histidine kinase activity"/>
    <property type="evidence" value="ECO:0007669"/>
    <property type="project" value="UniProtKB-EC"/>
</dbReference>
<accession>A0A1S9PGD3</accession>
<dbReference type="SMART" id="SM00387">
    <property type="entry name" value="HATPase_c"/>
    <property type="match status" value="1"/>
</dbReference>
<dbReference type="Gene3D" id="1.25.40.10">
    <property type="entry name" value="Tetratricopeptide repeat domain"/>
    <property type="match status" value="2"/>
</dbReference>
<evidence type="ECO:0000256" key="7">
    <source>
        <dbReference type="ARBA" id="ARBA00022840"/>
    </source>
</evidence>
<evidence type="ECO:0000256" key="4">
    <source>
        <dbReference type="ARBA" id="ARBA00022679"/>
    </source>
</evidence>
<feature type="transmembrane region" description="Helical" evidence="9">
    <location>
        <begin position="489"/>
        <end position="509"/>
    </location>
</feature>
<dbReference type="SUPFAM" id="SSF48452">
    <property type="entry name" value="TPR-like"/>
    <property type="match status" value="1"/>
</dbReference>
<dbReference type="EC" id="2.7.13.3" evidence="2"/>
<dbReference type="Pfam" id="PF02518">
    <property type="entry name" value="HATPase_c"/>
    <property type="match status" value="1"/>
</dbReference>
<sequence>MRNALLSALLLLFAVPTLAQTSNLDELPLPVLRQKLATSANDTNRVKIQLALGHLMFFKPTKGQKEADTATRLAADAEALSRRLNYHFGIINAMLLSAETFYDRKDRETGLKVAQNALTFAQTHHNNDGQARAYNLISQYYSDTDPIELRNRIFYLYKAIAIFRKERNALWLSYLLTTNANLLFQAERTTEGLKLLFEALNLGKGVSRRTVEGIYMNIANTSFRQGDYQSALRYNFFALKTAAEVRDTSMQASYINHAIASAYVKLQDHSKAIPYALEAVRMAKRYNQTRFANTASSTLALAYTHTNKLPKALALLNEMKRQAYSDPDKLSVRVDLLNNLVYAKHFAQAADYAREVKELLAGIPPHNITDLMNGYNSLASYYSETGQAKLAYQYADLHAAMARKLNYLAGIRTAESRYYKLVTLKGDLKLAMEHFLKQQEIKDSIDNIAKEYQISLLRIENETLEKNKHIDSLTRETQISDIKLKRNQLISSVTAVVSLMLLIITALIYSRYRLKQRSNALLTQQKAEIDQKNAALQLLVADKMELLEDKDELLTEKDLLLKEVNHRVKNNLQIVMSLLSSQSAYLANDEAQQAILESYNRVRSIALIHDQLYKADNIAEINLSLYIKELINSLNDSLNRKPNNIAIKCDIEDITLDVSQAIPVGIILNEAVTNALKHAFPNGRPGTITILVKKTGTFIEMRIGDNGVGLSDDVSLSTVNTLGLTLLEGLTTQLEGTFSIENNEGLAINLKFPIKVTEIHPQVLSN</sequence>
<evidence type="ECO:0000256" key="1">
    <source>
        <dbReference type="ARBA" id="ARBA00000085"/>
    </source>
</evidence>
<keyword evidence="13" id="KW-1185">Reference proteome</keyword>
<dbReference type="EMBL" id="MBTF01000010">
    <property type="protein sequence ID" value="OOQ60025.1"/>
    <property type="molecule type" value="Genomic_DNA"/>
</dbReference>
<evidence type="ECO:0000256" key="9">
    <source>
        <dbReference type="SAM" id="Phobius"/>
    </source>
</evidence>
<dbReference type="Proteomes" id="UP000189739">
    <property type="component" value="Unassembled WGS sequence"/>
</dbReference>
<dbReference type="RefSeq" id="WP_078347999.1">
    <property type="nucleotide sequence ID" value="NZ_MBTF01000010.1"/>
</dbReference>
<dbReference type="InterPro" id="IPR011495">
    <property type="entry name" value="Sig_transdc_His_kin_sub2_dim/P"/>
</dbReference>
<dbReference type="InterPro" id="IPR003594">
    <property type="entry name" value="HATPase_dom"/>
</dbReference>
<evidence type="ECO:0000256" key="10">
    <source>
        <dbReference type="SAM" id="SignalP"/>
    </source>
</evidence>
<name>A0A1S9PGD3_9SPHI</name>
<proteinExistence type="predicted"/>
<dbReference type="InterPro" id="IPR005467">
    <property type="entry name" value="His_kinase_dom"/>
</dbReference>
<keyword evidence="9" id="KW-0472">Membrane</keyword>
<feature type="domain" description="Histidine kinase" evidence="11">
    <location>
        <begin position="563"/>
        <end position="756"/>
    </location>
</feature>
<dbReference type="InterPro" id="IPR011990">
    <property type="entry name" value="TPR-like_helical_dom_sf"/>
</dbReference>
<keyword evidence="7" id="KW-0067">ATP-binding</keyword>
<keyword evidence="10" id="KW-0732">Signal</keyword>
<feature type="chain" id="PRO_5012707205" description="histidine kinase" evidence="10">
    <location>
        <begin position="20"/>
        <end position="766"/>
    </location>
</feature>
<evidence type="ECO:0000313" key="12">
    <source>
        <dbReference type="EMBL" id="OOQ60025.1"/>
    </source>
</evidence>
<evidence type="ECO:0000256" key="2">
    <source>
        <dbReference type="ARBA" id="ARBA00012438"/>
    </source>
</evidence>
<reference evidence="12 13" key="1">
    <citation type="submission" date="2016-07" db="EMBL/GenBank/DDBJ databases">
        <title>Genomic analysis of zinc-resistant bacterium Mucilaginibacter pedocola TBZ30.</title>
        <authorList>
            <person name="Huang J."/>
            <person name="Tang J."/>
        </authorList>
    </citation>
    <scope>NUCLEOTIDE SEQUENCE [LARGE SCALE GENOMIC DNA]</scope>
    <source>
        <strain evidence="12 13">TBZ30</strain>
    </source>
</reference>
<feature type="coiled-coil region" evidence="8">
    <location>
        <begin position="536"/>
        <end position="563"/>
    </location>
</feature>
<evidence type="ECO:0000256" key="5">
    <source>
        <dbReference type="ARBA" id="ARBA00022741"/>
    </source>
</evidence>
<dbReference type="Pfam" id="PF07568">
    <property type="entry name" value="HisKA_2"/>
    <property type="match status" value="1"/>
</dbReference>
<dbReference type="PANTHER" id="PTHR41523:SF8">
    <property type="entry name" value="ETHYLENE RESPONSE SENSOR PROTEIN"/>
    <property type="match status" value="1"/>
</dbReference>
<keyword evidence="9" id="KW-0812">Transmembrane</keyword>
<gene>
    <name evidence="12" type="ORF">BC343_27235</name>
</gene>
<dbReference type="STRING" id="1792845.BC343_27235"/>
<dbReference type="GO" id="GO:0005524">
    <property type="term" value="F:ATP binding"/>
    <property type="evidence" value="ECO:0007669"/>
    <property type="project" value="UniProtKB-KW"/>
</dbReference>
<feature type="signal peptide" evidence="10">
    <location>
        <begin position="1"/>
        <end position="19"/>
    </location>
</feature>
<dbReference type="AlphaFoldDB" id="A0A1S9PGD3"/>
<evidence type="ECO:0000313" key="13">
    <source>
        <dbReference type="Proteomes" id="UP000189739"/>
    </source>
</evidence>
<dbReference type="Gene3D" id="3.30.565.10">
    <property type="entry name" value="Histidine kinase-like ATPase, C-terminal domain"/>
    <property type="match status" value="1"/>
</dbReference>
<keyword evidence="6" id="KW-0418">Kinase</keyword>
<dbReference type="OrthoDB" id="9767435at2"/>